<dbReference type="InterPro" id="IPR011990">
    <property type="entry name" value="TPR-like_helical_dom_sf"/>
</dbReference>
<feature type="compositionally biased region" description="Polar residues" evidence="1">
    <location>
        <begin position="479"/>
        <end position="495"/>
    </location>
</feature>
<reference evidence="2" key="1">
    <citation type="journal article" date="2020" name="Stud. Mycol.">
        <title>101 Dothideomycetes genomes: a test case for predicting lifestyles and emergence of pathogens.</title>
        <authorList>
            <person name="Haridas S."/>
            <person name="Albert R."/>
            <person name="Binder M."/>
            <person name="Bloem J."/>
            <person name="Labutti K."/>
            <person name="Salamov A."/>
            <person name="Andreopoulos B."/>
            <person name="Baker S."/>
            <person name="Barry K."/>
            <person name="Bills G."/>
            <person name="Bluhm B."/>
            <person name="Cannon C."/>
            <person name="Castanera R."/>
            <person name="Culley D."/>
            <person name="Daum C."/>
            <person name="Ezra D."/>
            <person name="Gonzalez J."/>
            <person name="Henrissat B."/>
            <person name="Kuo A."/>
            <person name="Liang C."/>
            <person name="Lipzen A."/>
            <person name="Lutzoni F."/>
            <person name="Magnuson J."/>
            <person name="Mondo S."/>
            <person name="Nolan M."/>
            <person name="Ohm R."/>
            <person name="Pangilinan J."/>
            <person name="Park H.-J."/>
            <person name="Ramirez L."/>
            <person name="Alfaro M."/>
            <person name="Sun H."/>
            <person name="Tritt A."/>
            <person name="Yoshinaga Y."/>
            <person name="Zwiers L.-H."/>
            <person name="Turgeon B."/>
            <person name="Goodwin S."/>
            <person name="Spatafora J."/>
            <person name="Crous P."/>
            <person name="Grigoriev I."/>
        </authorList>
    </citation>
    <scope>NUCLEOTIDE SEQUENCE</scope>
    <source>
        <strain evidence="2">CBS 121167</strain>
    </source>
</reference>
<proteinExistence type="predicted"/>
<dbReference type="EMBL" id="ML995494">
    <property type="protein sequence ID" value="KAF2139145.1"/>
    <property type="molecule type" value="Genomic_DNA"/>
</dbReference>
<feature type="region of interest" description="Disordered" evidence="1">
    <location>
        <begin position="230"/>
        <end position="269"/>
    </location>
</feature>
<dbReference type="AlphaFoldDB" id="A0A6A6B7C9"/>
<accession>A0A6A6B7C9</accession>
<gene>
    <name evidence="2" type="ORF">K452DRAFT_360852</name>
</gene>
<dbReference type="Proteomes" id="UP000799438">
    <property type="component" value="Unassembled WGS sequence"/>
</dbReference>
<protein>
    <recommendedName>
        <fullName evidence="4">Pentatricopeptide repeat domain-containing protein</fullName>
    </recommendedName>
</protein>
<organism evidence="2 3">
    <name type="scientific">Aplosporella prunicola CBS 121167</name>
    <dbReference type="NCBI Taxonomy" id="1176127"/>
    <lineage>
        <taxon>Eukaryota</taxon>
        <taxon>Fungi</taxon>
        <taxon>Dikarya</taxon>
        <taxon>Ascomycota</taxon>
        <taxon>Pezizomycotina</taxon>
        <taxon>Dothideomycetes</taxon>
        <taxon>Dothideomycetes incertae sedis</taxon>
        <taxon>Botryosphaeriales</taxon>
        <taxon>Aplosporellaceae</taxon>
        <taxon>Aplosporella</taxon>
    </lineage>
</organism>
<sequence length="961" mass="108822">MPDCSVVANEGVRRVFRDSWTTNLLPLAKTIVLLVEALPVGDPVLAENPAVRGVSELCSIRTSSALVRAGTTAAGRRGHGHRERADTTHPAILIVFTEWRCVAVMQLGVSLIGRLNDQNPNGLALIRRRPSSTFFPHVLPASIDNVSRGGLRAVQCHVGGKRLEAQFPWVMRTALDRLLARPSALRVLRSLITDEQYPFVGLARSPCQWSQREWRRTNFTGAKWRHEEAEIQERATEESQPSEALPRYVHNEGGPNQAREMRASPQSEPELDNMATWVSRLQFRERVYGSEGVKDTWKEMKGKGVDLPTAGIHAEALWKMFLAENDIVKEVVSYAESVVNRTGQAYPALYETVISQCFVNRKHAQIYRWHDRLLSVFPPLPGAFRRIAPRSTNSKSSLDAFEWIYVRGGQRDIYDALITSLCEKGLYKAALRWHSFLVKLGDFPSSAAHSKPMRTHFEKYGNALSLLELSKTDHVRGAQKSSPAEPQDANGNPFSRETMYRIMGKSHAIQPKQMDDHFCARIFATKAFSIDVIISGLSMFGIDTIGPLALREMASRTEDCHGLLDSINRLKQSGISISTSVFARAIQRFAETNRMDLLQGLLASDQHPDTFEDLKLQKELLTSFVTHGDWPAAHRTLAFLTIFHSNPDSEQWNILLRTTALIGDISRLNKVLEDMRSHHIPLSEASQSALQKYWLRTRRKGKAPTTHHRWMDMQHDDTTLVANVYLATMESGGHIDPQRWTEVFRRYGMVGRFNDVVKLALWLAMWYSPKDKTPHARISSLIGNPRSMMLEPKGPSNNSPPVWVPTGAIPPTHPAHPLRRIFSPIQLAAFIAWGFRYGLYHPAKRNPKMPIGHTWARGLRLVKQLRDRGVYVSAPTVRKELKTRFMILFSNNRRSKILSNRRARLNNPHSLSAMVQRVNELWDRPLLKEDDNKMPNGVPGVKWKRFKLESHLGGHSESRSP</sequence>
<keyword evidence="3" id="KW-1185">Reference proteome</keyword>
<dbReference type="RefSeq" id="XP_033394858.1">
    <property type="nucleotide sequence ID" value="XM_033546377.1"/>
</dbReference>
<dbReference type="GeneID" id="54303883"/>
<evidence type="ECO:0000313" key="2">
    <source>
        <dbReference type="EMBL" id="KAF2139145.1"/>
    </source>
</evidence>
<name>A0A6A6B7C9_9PEZI</name>
<dbReference type="OrthoDB" id="5366531at2759"/>
<evidence type="ECO:0000256" key="1">
    <source>
        <dbReference type="SAM" id="MobiDB-lite"/>
    </source>
</evidence>
<feature type="region of interest" description="Disordered" evidence="1">
    <location>
        <begin position="475"/>
        <end position="495"/>
    </location>
</feature>
<evidence type="ECO:0000313" key="3">
    <source>
        <dbReference type="Proteomes" id="UP000799438"/>
    </source>
</evidence>
<dbReference type="Gene3D" id="1.25.40.10">
    <property type="entry name" value="Tetratricopeptide repeat domain"/>
    <property type="match status" value="1"/>
</dbReference>
<evidence type="ECO:0008006" key="4">
    <source>
        <dbReference type="Google" id="ProtNLM"/>
    </source>
</evidence>